<sequence>MGKACAVPHSLPRVLCRAAPRPGQPRTHLPTGPRPLHVHAPPLCSLRAPSSRSRALSAFAADPACARTLHRTAAPLLCSASRLRYTNIRARHQPTSHRLQSSTHHSSPRLLTTSPKAPRAVPARLPCRRPAGQPAMGNCLNAASKQRRGGLLPEEEESLSEMRRISQLLRDEEEEDDAEAEYPEETDESPPPAAAAAEGLKVKIVLTRAELEWLMAQLKTGDQRLEDVLHHMHAAKGAAAADKQLQGGGWRPRLESILECPEALVS</sequence>
<reference evidence="3" key="1">
    <citation type="journal article" date="2012" name="Nat. Biotechnol.">
        <title>Reference genome sequence of the model plant Setaria.</title>
        <authorList>
            <person name="Bennetzen J.L."/>
            <person name="Schmutz J."/>
            <person name="Wang H."/>
            <person name="Percifield R."/>
            <person name="Hawkins J."/>
            <person name="Pontaroli A.C."/>
            <person name="Estep M."/>
            <person name="Feng L."/>
            <person name="Vaughn J.N."/>
            <person name="Grimwood J."/>
            <person name="Jenkins J."/>
            <person name="Barry K."/>
            <person name="Lindquist E."/>
            <person name="Hellsten U."/>
            <person name="Deshpande S."/>
            <person name="Wang X."/>
            <person name="Wu X."/>
            <person name="Mitros T."/>
            <person name="Triplett J."/>
            <person name="Yang X."/>
            <person name="Ye C.Y."/>
            <person name="Mauro-Herrera M."/>
            <person name="Wang L."/>
            <person name="Li P."/>
            <person name="Sharma M."/>
            <person name="Sharma R."/>
            <person name="Ronald P.C."/>
            <person name="Panaud O."/>
            <person name="Kellogg E.A."/>
            <person name="Brutnell T.P."/>
            <person name="Doust A.N."/>
            <person name="Tuskan G.A."/>
            <person name="Rokhsar D."/>
            <person name="Devos K.M."/>
        </authorList>
    </citation>
    <scope>NUCLEOTIDE SEQUENCE [LARGE SCALE GENOMIC DNA]</scope>
    <source>
        <strain evidence="3">cv. Yugu1</strain>
    </source>
</reference>
<dbReference type="EMBL" id="AGNK02002522">
    <property type="status" value="NOT_ANNOTATED_CDS"/>
    <property type="molecule type" value="Genomic_DNA"/>
</dbReference>
<dbReference type="PANTHER" id="PTHR35704">
    <property type="entry name" value="OS02G0254600 PROTEIN"/>
    <property type="match status" value="1"/>
</dbReference>
<organism evidence="2 3">
    <name type="scientific">Setaria italica</name>
    <name type="common">Foxtail millet</name>
    <name type="synonym">Panicum italicum</name>
    <dbReference type="NCBI Taxonomy" id="4555"/>
    <lineage>
        <taxon>Eukaryota</taxon>
        <taxon>Viridiplantae</taxon>
        <taxon>Streptophyta</taxon>
        <taxon>Embryophyta</taxon>
        <taxon>Tracheophyta</taxon>
        <taxon>Spermatophyta</taxon>
        <taxon>Magnoliopsida</taxon>
        <taxon>Liliopsida</taxon>
        <taxon>Poales</taxon>
        <taxon>Poaceae</taxon>
        <taxon>PACMAD clade</taxon>
        <taxon>Panicoideae</taxon>
        <taxon>Panicodae</taxon>
        <taxon>Paniceae</taxon>
        <taxon>Cenchrinae</taxon>
        <taxon>Setaria</taxon>
    </lineage>
</organism>
<proteinExistence type="predicted"/>
<dbReference type="EnsemblPlants" id="KQL10839">
    <property type="protein sequence ID" value="KQL10839"/>
    <property type="gene ID" value="SETIT_007093mg"/>
</dbReference>
<dbReference type="PANTHER" id="PTHR35704:SF6">
    <property type="entry name" value="OS06G0529900 PROTEIN"/>
    <property type="match status" value="1"/>
</dbReference>
<feature type="region of interest" description="Disordered" evidence="1">
    <location>
        <begin position="169"/>
        <end position="195"/>
    </location>
</feature>
<reference evidence="2" key="2">
    <citation type="submission" date="2018-08" db="UniProtKB">
        <authorList>
            <consortium name="EnsemblPlants"/>
        </authorList>
    </citation>
    <scope>IDENTIFICATION</scope>
    <source>
        <strain evidence="2">Yugu1</strain>
    </source>
</reference>
<feature type="region of interest" description="Disordered" evidence="1">
    <location>
        <begin position="142"/>
        <end position="161"/>
    </location>
</feature>
<protein>
    <submittedName>
        <fullName evidence="2">Uncharacterized protein</fullName>
    </submittedName>
</protein>
<evidence type="ECO:0000313" key="3">
    <source>
        <dbReference type="Proteomes" id="UP000004995"/>
    </source>
</evidence>
<keyword evidence="3" id="KW-1185">Reference proteome</keyword>
<dbReference type="Proteomes" id="UP000004995">
    <property type="component" value="Unassembled WGS sequence"/>
</dbReference>
<dbReference type="Gramene" id="KQL10839">
    <property type="protein sequence ID" value="KQL10839"/>
    <property type="gene ID" value="SETIT_007093mg"/>
</dbReference>
<dbReference type="AlphaFoldDB" id="K3XYT5"/>
<dbReference type="HOGENOM" id="CLU_1047330_0_0_1"/>
<evidence type="ECO:0000256" key="1">
    <source>
        <dbReference type="SAM" id="MobiDB-lite"/>
    </source>
</evidence>
<name>K3XYT5_SETIT</name>
<feature type="compositionally biased region" description="Polar residues" evidence="1">
    <location>
        <begin position="96"/>
        <end position="115"/>
    </location>
</feature>
<dbReference type="eggNOG" id="ENOG502S76Q">
    <property type="taxonomic scope" value="Eukaryota"/>
</dbReference>
<accession>K3XYT5</accession>
<evidence type="ECO:0000313" key="2">
    <source>
        <dbReference type="EnsemblPlants" id="KQL10839"/>
    </source>
</evidence>
<feature type="compositionally biased region" description="Acidic residues" evidence="1">
    <location>
        <begin position="171"/>
        <end position="188"/>
    </location>
</feature>
<dbReference type="InParanoid" id="K3XYT5"/>
<feature type="region of interest" description="Disordered" evidence="1">
    <location>
        <begin position="92"/>
        <end position="123"/>
    </location>
</feature>